<dbReference type="Pfam" id="PF21742">
    <property type="entry name" value="DUF6868"/>
    <property type="match status" value="1"/>
</dbReference>
<feature type="transmembrane region" description="Helical" evidence="1">
    <location>
        <begin position="6"/>
        <end position="31"/>
    </location>
</feature>
<evidence type="ECO:0000313" key="4">
    <source>
        <dbReference type="Proteomes" id="UP000078596"/>
    </source>
</evidence>
<dbReference type="KEGG" id="haz:A9404_03530"/>
<reference evidence="3 4" key="1">
    <citation type="submission" date="2016-06" db="EMBL/GenBank/DDBJ databases">
        <title>Insight into the functional genes involving in sulfur oxidation in Pearl River water.</title>
        <authorList>
            <person name="Luo J."/>
            <person name="Tan X."/>
            <person name="Lin W."/>
        </authorList>
    </citation>
    <scope>NUCLEOTIDE SEQUENCE [LARGE SCALE GENOMIC DNA]</scope>
    <source>
        <strain evidence="3 4">LS2</strain>
    </source>
</reference>
<protein>
    <recommendedName>
        <fullName evidence="2">DUF6868 domain-containing protein</fullName>
    </recommendedName>
</protein>
<dbReference type="Proteomes" id="UP000078596">
    <property type="component" value="Chromosome"/>
</dbReference>
<dbReference type="AlphaFoldDB" id="A0A191ZFB8"/>
<dbReference type="EMBL" id="CP016027">
    <property type="protein sequence ID" value="ANJ66574.1"/>
    <property type="molecule type" value="Genomic_DNA"/>
</dbReference>
<keyword evidence="4" id="KW-1185">Reference proteome</keyword>
<gene>
    <name evidence="3" type="ORF">A9404_03530</name>
</gene>
<name>A0A191ZFB8_9GAMM</name>
<sequence>MSMTELTTFLGWCTLINTVLLFVAFLMLSLARKRIMTIHARIFQVPEEALPGIYLGFLGKYKLLIVVFNLVPYLALRLMGH</sequence>
<accession>A0A191ZFB8</accession>
<feature type="transmembrane region" description="Helical" evidence="1">
    <location>
        <begin position="52"/>
        <end position="75"/>
    </location>
</feature>
<keyword evidence="1" id="KW-0472">Membrane</keyword>
<proteinExistence type="predicted"/>
<evidence type="ECO:0000259" key="2">
    <source>
        <dbReference type="Pfam" id="PF21742"/>
    </source>
</evidence>
<feature type="domain" description="DUF6868" evidence="2">
    <location>
        <begin position="1"/>
        <end position="79"/>
    </location>
</feature>
<evidence type="ECO:0000313" key="3">
    <source>
        <dbReference type="EMBL" id="ANJ66574.1"/>
    </source>
</evidence>
<organism evidence="3 4">
    <name type="scientific">Halothiobacillus diazotrophicus</name>
    <dbReference type="NCBI Taxonomy" id="1860122"/>
    <lineage>
        <taxon>Bacteria</taxon>
        <taxon>Pseudomonadati</taxon>
        <taxon>Pseudomonadota</taxon>
        <taxon>Gammaproteobacteria</taxon>
        <taxon>Chromatiales</taxon>
        <taxon>Halothiobacillaceae</taxon>
        <taxon>Halothiobacillus</taxon>
    </lineage>
</organism>
<evidence type="ECO:0000256" key="1">
    <source>
        <dbReference type="SAM" id="Phobius"/>
    </source>
</evidence>
<dbReference type="STRING" id="1860122.A9404_03530"/>
<keyword evidence="1" id="KW-0812">Transmembrane</keyword>
<keyword evidence="1" id="KW-1133">Transmembrane helix</keyword>
<dbReference type="InterPro" id="IPR049220">
    <property type="entry name" value="DUF6868"/>
</dbReference>